<dbReference type="OrthoDB" id="6159439at2759"/>
<evidence type="ECO:0000256" key="5">
    <source>
        <dbReference type="RuleBase" id="RU000682"/>
    </source>
</evidence>
<keyword evidence="8" id="KW-1185">Reference proteome</keyword>
<dbReference type="GO" id="GO:0000981">
    <property type="term" value="F:DNA-binding transcription factor activity, RNA polymerase II-specific"/>
    <property type="evidence" value="ECO:0007669"/>
    <property type="project" value="InterPro"/>
</dbReference>
<feature type="domain" description="Homeobox" evidence="6">
    <location>
        <begin position="20"/>
        <end position="80"/>
    </location>
</feature>
<protein>
    <submittedName>
        <fullName evidence="7">Homeobox protein HD-11</fullName>
    </submittedName>
</protein>
<feature type="DNA-binding region" description="Homeobox" evidence="4">
    <location>
        <begin position="22"/>
        <end position="81"/>
    </location>
</feature>
<evidence type="ECO:0000256" key="4">
    <source>
        <dbReference type="PROSITE-ProRule" id="PRU00108"/>
    </source>
</evidence>
<accession>A0A9P6GZG8</accession>
<keyword evidence="3 4" id="KW-0539">Nucleus</keyword>
<dbReference type="EMBL" id="SBJO01000335">
    <property type="protein sequence ID" value="KAF9761447.1"/>
    <property type="molecule type" value="Genomic_DNA"/>
</dbReference>
<evidence type="ECO:0000256" key="1">
    <source>
        <dbReference type="ARBA" id="ARBA00023125"/>
    </source>
</evidence>
<reference evidence="7 8" key="1">
    <citation type="journal article" date="2020" name="Genome Biol. Evol.">
        <title>Comparative genomics of strictly vertically transmitted, feminizing microsporidia endosymbionts of amphipod crustaceans.</title>
        <authorList>
            <person name="Cormier A."/>
            <person name="Chebbi M.A."/>
            <person name="Giraud I."/>
            <person name="Wattier R."/>
            <person name="Teixeira M."/>
            <person name="Gilbert C."/>
            <person name="Rigaud T."/>
            <person name="Cordaux R."/>
        </authorList>
    </citation>
    <scope>NUCLEOTIDE SEQUENCE [LARGE SCALE GENOMIC DNA]</scope>
    <source>
        <strain evidence="7 8">Ou3-Ou53</strain>
    </source>
</reference>
<dbReference type="SUPFAM" id="SSF46689">
    <property type="entry name" value="Homeodomain-like"/>
    <property type="match status" value="1"/>
</dbReference>
<dbReference type="AlphaFoldDB" id="A0A9P6GZG8"/>
<dbReference type="CDD" id="cd00086">
    <property type="entry name" value="homeodomain"/>
    <property type="match status" value="1"/>
</dbReference>
<keyword evidence="2 4" id="KW-0371">Homeobox</keyword>
<comment type="caution">
    <text evidence="7">The sequence shown here is derived from an EMBL/GenBank/DDBJ whole genome shotgun (WGS) entry which is preliminary data.</text>
</comment>
<dbReference type="GO" id="GO:0005634">
    <property type="term" value="C:nucleus"/>
    <property type="evidence" value="ECO:0007669"/>
    <property type="project" value="UniProtKB-SubCell"/>
</dbReference>
<evidence type="ECO:0000256" key="2">
    <source>
        <dbReference type="ARBA" id="ARBA00023155"/>
    </source>
</evidence>
<comment type="subcellular location">
    <subcellularLocation>
        <location evidence="4 5">Nucleus</location>
    </subcellularLocation>
</comment>
<dbReference type="SMART" id="SM00389">
    <property type="entry name" value="HOX"/>
    <property type="match status" value="1"/>
</dbReference>
<dbReference type="GO" id="GO:0003677">
    <property type="term" value="F:DNA binding"/>
    <property type="evidence" value="ECO:0007669"/>
    <property type="project" value="UniProtKB-UniRule"/>
</dbReference>
<dbReference type="Proteomes" id="UP000740883">
    <property type="component" value="Unassembled WGS sequence"/>
</dbReference>
<name>A0A9P6GZG8_9MICR</name>
<dbReference type="InterPro" id="IPR001356">
    <property type="entry name" value="HD"/>
</dbReference>
<dbReference type="InterPro" id="IPR017970">
    <property type="entry name" value="Homeobox_CS"/>
</dbReference>
<gene>
    <name evidence="7" type="primary">HD-11_1</name>
    <name evidence="7" type="ORF">NGRA_2642</name>
</gene>
<evidence type="ECO:0000313" key="8">
    <source>
        <dbReference type="Proteomes" id="UP000740883"/>
    </source>
</evidence>
<evidence type="ECO:0000259" key="6">
    <source>
        <dbReference type="PROSITE" id="PS50071"/>
    </source>
</evidence>
<dbReference type="Pfam" id="PF00046">
    <property type="entry name" value="Homeodomain"/>
    <property type="match status" value="1"/>
</dbReference>
<organism evidence="7 8">
    <name type="scientific">Nosema granulosis</name>
    <dbReference type="NCBI Taxonomy" id="83296"/>
    <lineage>
        <taxon>Eukaryota</taxon>
        <taxon>Fungi</taxon>
        <taxon>Fungi incertae sedis</taxon>
        <taxon>Microsporidia</taxon>
        <taxon>Nosematidae</taxon>
        <taxon>Nosema</taxon>
    </lineage>
</organism>
<sequence>MSEKVYEAAMGLLKLSFLKKEKALGKTKKNDLQTHVLQSIFALTSHPSAATQIDLAILLNMPIRSVKIWFQNARQQKKKRMLVKGQVDYDELINDDLNNVPVSSIIEIINRLKDEECYTKKYKSDECYTEKYK</sequence>
<dbReference type="PROSITE" id="PS00027">
    <property type="entry name" value="HOMEOBOX_1"/>
    <property type="match status" value="1"/>
</dbReference>
<evidence type="ECO:0000313" key="7">
    <source>
        <dbReference type="EMBL" id="KAF9761447.1"/>
    </source>
</evidence>
<dbReference type="PROSITE" id="PS50071">
    <property type="entry name" value="HOMEOBOX_2"/>
    <property type="match status" value="1"/>
</dbReference>
<evidence type="ECO:0000256" key="3">
    <source>
        <dbReference type="ARBA" id="ARBA00023242"/>
    </source>
</evidence>
<keyword evidence="1 4" id="KW-0238">DNA-binding</keyword>
<dbReference type="Gene3D" id="1.10.10.60">
    <property type="entry name" value="Homeodomain-like"/>
    <property type="match status" value="1"/>
</dbReference>
<proteinExistence type="predicted"/>
<dbReference type="InterPro" id="IPR009057">
    <property type="entry name" value="Homeodomain-like_sf"/>
</dbReference>